<gene>
    <name evidence="1" type="ORF">Syun_030176</name>
</gene>
<dbReference type="PANTHER" id="PTHR14449:SF2">
    <property type="entry name" value="FANCONI ANEMIA GROUP F PROTEIN"/>
    <property type="match status" value="1"/>
</dbReference>
<evidence type="ECO:0000313" key="1">
    <source>
        <dbReference type="EMBL" id="KAK9087782.1"/>
    </source>
</evidence>
<comment type="caution">
    <text evidence="1">The sequence shown here is derived from an EMBL/GenBank/DDBJ whole genome shotgun (WGS) entry which is preliminary data.</text>
</comment>
<dbReference type="GO" id="GO:0036297">
    <property type="term" value="P:interstrand cross-link repair"/>
    <property type="evidence" value="ECO:0007669"/>
    <property type="project" value="InterPro"/>
</dbReference>
<dbReference type="Proteomes" id="UP001420932">
    <property type="component" value="Unassembled WGS sequence"/>
</dbReference>
<dbReference type="InterPro" id="IPR035428">
    <property type="entry name" value="FANCF"/>
</dbReference>
<dbReference type="EMBL" id="JBBNAF010000013">
    <property type="protein sequence ID" value="KAK9087782.1"/>
    <property type="molecule type" value="Genomic_DNA"/>
</dbReference>
<protein>
    <submittedName>
        <fullName evidence="1">Uncharacterized protein</fullName>
    </submittedName>
</protein>
<dbReference type="AlphaFoldDB" id="A0AAP0EBJ4"/>
<organism evidence="1 2">
    <name type="scientific">Stephania yunnanensis</name>
    <dbReference type="NCBI Taxonomy" id="152371"/>
    <lineage>
        <taxon>Eukaryota</taxon>
        <taxon>Viridiplantae</taxon>
        <taxon>Streptophyta</taxon>
        <taxon>Embryophyta</taxon>
        <taxon>Tracheophyta</taxon>
        <taxon>Spermatophyta</taxon>
        <taxon>Magnoliopsida</taxon>
        <taxon>Ranunculales</taxon>
        <taxon>Menispermaceae</taxon>
        <taxon>Menispermoideae</taxon>
        <taxon>Cissampelideae</taxon>
        <taxon>Stephania</taxon>
    </lineage>
</organism>
<evidence type="ECO:0000313" key="2">
    <source>
        <dbReference type="Proteomes" id="UP001420932"/>
    </source>
</evidence>
<keyword evidence="2" id="KW-1185">Reference proteome</keyword>
<sequence>MGWSYPDISLEDLVNLVKGFVDIMILTSGYQSSGLPAIWDPQNIKKALQWGLFFENVLTRLNSAEYVDDYTDSVVELEAALLEMRSDPHFPQGIGHLSSSTLAKARDFILRHLIHTLPLGDAHLTALLTAIVEMDLEDLQRVEENYLCAYLEKLTLENVKGGDGEYAGGCHSQFAIQELLKRQNNVSCLLSVEKFLDILSKKASHIYSNDFKSKHGVSPVKEELTKFDVWGQWKSKNLSYLLDKRTVRLVSGARLIFSAPKVQWMQVLERLRVSAGFSDDELIETLELSMLGCIQERWSHTVEHFTSVSYNVHPISKQYDELYSFLLGRSHHLQSMKEAINTKENDILEYLTMLLSNKVHQFWKLSPVLAASAIHSRSPLYRLYLGEIEKQFKGNSSSLRCCSCIQDGSDHSNCELAERIWCLHIFHVQVSSNDSYDA</sequence>
<dbReference type="Pfam" id="PF11107">
    <property type="entry name" value="FANCF"/>
    <property type="match status" value="1"/>
</dbReference>
<name>A0AAP0EBJ4_9MAGN</name>
<dbReference type="PANTHER" id="PTHR14449">
    <property type="entry name" value="FANCONI ANEMIA GROUP F PROTEIN FANCF"/>
    <property type="match status" value="1"/>
</dbReference>
<proteinExistence type="predicted"/>
<reference evidence="1 2" key="1">
    <citation type="submission" date="2024-01" db="EMBL/GenBank/DDBJ databases">
        <title>Genome assemblies of Stephania.</title>
        <authorList>
            <person name="Yang L."/>
        </authorList>
    </citation>
    <scope>NUCLEOTIDE SEQUENCE [LARGE SCALE GENOMIC DNA]</scope>
    <source>
        <strain evidence="1">YNDBR</strain>
        <tissue evidence="1">Leaf</tissue>
    </source>
</reference>
<dbReference type="GO" id="GO:0043240">
    <property type="term" value="C:Fanconi anaemia nuclear complex"/>
    <property type="evidence" value="ECO:0007669"/>
    <property type="project" value="InterPro"/>
</dbReference>
<accession>A0AAP0EBJ4</accession>